<feature type="domain" description="AMP-dependent synthetase/ligase" evidence="8">
    <location>
        <begin position="26"/>
        <end position="404"/>
    </location>
</feature>
<dbReference type="InterPro" id="IPR025110">
    <property type="entry name" value="AMP-bd_C"/>
</dbReference>
<keyword evidence="2" id="KW-0436">Ligase</keyword>
<dbReference type="PANTHER" id="PTHR43859">
    <property type="entry name" value="ACYL-ACTIVATING ENZYME"/>
    <property type="match status" value="1"/>
</dbReference>
<comment type="catalytic activity">
    <reaction evidence="5">
        <text>3-(methylsulfanyl)propanoate + ATP + CoA = 3-(methylsulfanyl)propanoyl-CoA + AMP + diphosphate</text>
        <dbReference type="Rhea" id="RHEA:43052"/>
        <dbReference type="ChEBI" id="CHEBI:30616"/>
        <dbReference type="ChEBI" id="CHEBI:33019"/>
        <dbReference type="ChEBI" id="CHEBI:49016"/>
        <dbReference type="ChEBI" id="CHEBI:57287"/>
        <dbReference type="ChEBI" id="CHEBI:82815"/>
        <dbReference type="ChEBI" id="CHEBI:456215"/>
        <dbReference type="EC" id="6.2.1.44"/>
    </reaction>
    <physiologicalReaction direction="left-to-right" evidence="5">
        <dbReference type="Rhea" id="RHEA:43053"/>
    </physiologicalReaction>
</comment>
<evidence type="ECO:0000256" key="4">
    <source>
        <dbReference type="ARBA" id="ARBA00023098"/>
    </source>
</evidence>
<evidence type="ECO:0000256" key="1">
    <source>
        <dbReference type="ARBA" id="ARBA00006432"/>
    </source>
</evidence>
<dbReference type="EC" id="6.2.1.44" evidence="6"/>
<gene>
    <name evidence="10" type="ORF">EDC65_3128</name>
</gene>
<dbReference type="Gene3D" id="3.40.50.12780">
    <property type="entry name" value="N-terminal domain of ligase-like"/>
    <property type="match status" value="1"/>
</dbReference>
<dbReference type="InterPro" id="IPR000873">
    <property type="entry name" value="AMP-dep_synth/lig_dom"/>
</dbReference>
<dbReference type="NCBIfam" id="NF006020">
    <property type="entry name" value="PRK08162.1"/>
    <property type="match status" value="1"/>
</dbReference>
<evidence type="ECO:0000256" key="3">
    <source>
        <dbReference type="ARBA" id="ARBA00022832"/>
    </source>
</evidence>
<dbReference type="GO" id="GO:0016874">
    <property type="term" value="F:ligase activity"/>
    <property type="evidence" value="ECO:0007669"/>
    <property type="project" value="UniProtKB-KW"/>
</dbReference>
<dbReference type="GO" id="GO:0006631">
    <property type="term" value="P:fatty acid metabolic process"/>
    <property type="evidence" value="ECO:0007669"/>
    <property type="project" value="UniProtKB-KW"/>
</dbReference>
<dbReference type="Gene3D" id="3.30.300.30">
    <property type="match status" value="1"/>
</dbReference>
<dbReference type="CDD" id="cd12118">
    <property type="entry name" value="ttLC_FACS_AEE21_like"/>
    <property type="match status" value="1"/>
</dbReference>
<dbReference type="Pfam" id="PF00501">
    <property type="entry name" value="AMP-binding"/>
    <property type="match status" value="1"/>
</dbReference>
<dbReference type="PANTHER" id="PTHR43859:SF4">
    <property type="entry name" value="BUTANOATE--COA LIGASE AAE1-RELATED"/>
    <property type="match status" value="1"/>
</dbReference>
<dbReference type="SUPFAM" id="SSF56801">
    <property type="entry name" value="Acetyl-CoA synthetase-like"/>
    <property type="match status" value="1"/>
</dbReference>
<evidence type="ECO:0000313" key="11">
    <source>
        <dbReference type="Proteomes" id="UP000278222"/>
    </source>
</evidence>
<dbReference type="InterPro" id="IPR042099">
    <property type="entry name" value="ANL_N_sf"/>
</dbReference>
<comment type="caution">
    <text evidence="10">The sequence shown here is derived from an EMBL/GenBank/DDBJ whole genome shotgun (WGS) entry which is preliminary data.</text>
</comment>
<accession>A0A3N1L992</accession>
<name>A0A3N1L992_9PROT</name>
<comment type="similarity">
    <text evidence="1">Belongs to the ATP-dependent AMP-binding enzyme family.</text>
</comment>
<dbReference type="OrthoDB" id="9803968at2"/>
<evidence type="ECO:0000256" key="5">
    <source>
        <dbReference type="ARBA" id="ARBA00051915"/>
    </source>
</evidence>
<reference evidence="10 11" key="1">
    <citation type="submission" date="2018-11" db="EMBL/GenBank/DDBJ databases">
        <title>Genomic Encyclopedia of Type Strains, Phase IV (KMG-IV): sequencing the most valuable type-strain genomes for metagenomic binning, comparative biology and taxonomic classification.</title>
        <authorList>
            <person name="Goeker M."/>
        </authorList>
    </citation>
    <scope>NUCLEOTIDE SEQUENCE [LARGE SCALE GENOMIC DNA]</scope>
    <source>
        <strain evidence="10 11">DSM 5900</strain>
    </source>
</reference>
<protein>
    <recommendedName>
        <fullName evidence="7">3-methylmercaptopropionyl-CoA ligase</fullName>
        <ecNumber evidence="6">6.2.1.44</ecNumber>
    </recommendedName>
</protein>
<feature type="domain" description="AMP-binding enzyme C-terminal" evidence="9">
    <location>
        <begin position="454"/>
        <end position="528"/>
    </location>
</feature>
<dbReference type="InterPro" id="IPR020845">
    <property type="entry name" value="AMP-binding_CS"/>
</dbReference>
<evidence type="ECO:0000256" key="7">
    <source>
        <dbReference type="ARBA" id="ARBA00067668"/>
    </source>
</evidence>
<dbReference type="Pfam" id="PF13193">
    <property type="entry name" value="AMP-binding_C"/>
    <property type="match status" value="1"/>
</dbReference>
<keyword evidence="3" id="KW-0276">Fatty acid metabolism</keyword>
<dbReference type="Proteomes" id="UP000278222">
    <property type="component" value="Unassembled WGS sequence"/>
</dbReference>
<sequence length="542" mass="59102">MTDSPYDQHLGRNPANHVPLTPLGFLERTAQVYPDRIAVIHGRQRRTWAETHARCRRLASALARRGIGRGDTVAVMAPNVTALFEAHFGVPMAGAVLNALNVRLDAETIAFILDHGEAKVLLTDREFAPTVAKALAMVAHRPVVIDIDDPDGPGGETLGETDYESLLTEGDPDFAWQPPDDEWEAIALNYTSGTTGNPKGVVYHHRGAYLNAMGNVLVWGMPRHATYLWTLPMFHCNGWCFPWTVTALAGTHVCLRRVEAKAIFAAIADHGVTHLCGAPIVMNMLIHAAPADRRALPGTVELMTAAAPPPAAVIEAMERQGFHITHVYGLTEVYGPAVVCDWNQDWDRLPGEEQARLKSRQGVRYPVLEGLMVADPATLAPVPSDGATMGEVFMRGNIVMKGYLKNPRATDEAFAGGWFHTGDLGVRHPDGYVELKDRSKDIIISGGENISTIEVEGVLYRHPAVLEAAVVARPDAHWGETPCAFVTLKDGQAATAEEIIAFARANLARFKVPRTVVFGPLPKTSTGKVQKYALRERARNLD</sequence>
<dbReference type="FunFam" id="3.30.300.30:FF:000008">
    <property type="entry name" value="2,3-dihydroxybenzoate-AMP ligase"/>
    <property type="match status" value="1"/>
</dbReference>
<dbReference type="InterPro" id="IPR045851">
    <property type="entry name" value="AMP-bd_C_sf"/>
</dbReference>
<proteinExistence type="inferred from homology"/>
<dbReference type="AlphaFoldDB" id="A0A3N1L992"/>
<keyword evidence="4" id="KW-0443">Lipid metabolism</keyword>
<dbReference type="FunFam" id="3.40.50.12780:FF:000003">
    <property type="entry name" value="Long-chain-fatty-acid--CoA ligase FadD"/>
    <property type="match status" value="1"/>
</dbReference>
<dbReference type="RefSeq" id="WP_123691004.1">
    <property type="nucleotide sequence ID" value="NZ_AP019700.1"/>
</dbReference>
<dbReference type="EMBL" id="RJKX01000014">
    <property type="protein sequence ID" value="ROP91263.1"/>
    <property type="molecule type" value="Genomic_DNA"/>
</dbReference>
<organism evidence="10 11">
    <name type="scientific">Stella humosa</name>
    <dbReference type="NCBI Taxonomy" id="94"/>
    <lineage>
        <taxon>Bacteria</taxon>
        <taxon>Pseudomonadati</taxon>
        <taxon>Pseudomonadota</taxon>
        <taxon>Alphaproteobacteria</taxon>
        <taxon>Rhodospirillales</taxon>
        <taxon>Stellaceae</taxon>
        <taxon>Stella</taxon>
    </lineage>
</organism>
<evidence type="ECO:0000256" key="2">
    <source>
        <dbReference type="ARBA" id="ARBA00022598"/>
    </source>
</evidence>
<keyword evidence="11" id="KW-1185">Reference proteome</keyword>
<evidence type="ECO:0000256" key="6">
    <source>
        <dbReference type="ARBA" id="ARBA00066616"/>
    </source>
</evidence>
<evidence type="ECO:0000259" key="9">
    <source>
        <dbReference type="Pfam" id="PF13193"/>
    </source>
</evidence>
<evidence type="ECO:0000259" key="8">
    <source>
        <dbReference type="Pfam" id="PF00501"/>
    </source>
</evidence>
<dbReference type="PROSITE" id="PS00455">
    <property type="entry name" value="AMP_BINDING"/>
    <property type="match status" value="1"/>
</dbReference>
<evidence type="ECO:0000313" key="10">
    <source>
        <dbReference type="EMBL" id="ROP91263.1"/>
    </source>
</evidence>